<keyword evidence="6 8" id="KW-1133">Transmembrane helix</keyword>
<feature type="transmembrane region" description="Helical" evidence="8">
    <location>
        <begin position="311"/>
        <end position="334"/>
    </location>
</feature>
<keyword evidence="5 8" id="KW-0812">Transmembrane</keyword>
<feature type="transmembrane region" description="Helical" evidence="8">
    <location>
        <begin position="257"/>
        <end position="277"/>
    </location>
</feature>
<dbReference type="PANTHER" id="PTHR43271:SF1">
    <property type="entry name" value="INNER MEMBRANE TRANSPORT PROTEIN YNFM"/>
    <property type="match status" value="1"/>
</dbReference>
<evidence type="ECO:0000256" key="8">
    <source>
        <dbReference type="SAM" id="Phobius"/>
    </source>
</evidence>
<dbReference type="SUPFAM" id="SSF103473">
    <property type="entry name" value="MFS general substrate transporter"/>
    <property type="match status" value="1"/>
</dbReference>
<evidence type="ECO:0000259" key="9">
    <source>
        <dbReference type="PROSITE" id="PS50850"/>
    </source>
</evidence>
<dbReference type="PANTHER" id="PTHR43271">
    <property type="entry name" value="BLL2771 PROTEIN"/>
    <property type="match status" value="1"/>
</dbReference>
<dbReference type="OrthoDB" id="63984at2"/>
<organism evidence="10 11">
    <name type="scientific">Halopseudomonas litoralis</name>
    <dbReference type="NCBI Taxonomy" id="797277"/>
    <lineage>
        <taxon>Bacteria</taxon>
        <taxon>Pseudomonadati</taxon>
        <taxon>Pseudomonadota</taxon>
        <taxon>Gammaproteobacteria</taxon>
        <taxon>Pseudomonadales</taxon>
        <taxon>Pseudomonadaceae</taxon>
        <taxon>Halopseudomonas</taxon>
    </lineage>
</organism>
<feature type="transmembrane region" description="Helical" evidence="8">
    <location>
        <begin position="222"/>
        <end position="245"/>
    </location>
</feature>
<evidence type="ECO:0000256" key="2">
    <source>
        <dbReference type="ARBA" id="ARBA00008335"/>
    </source>
</evidence>
<dbReference type="InterPro" id="IPR011701">
    <property type="entry name" value="MFS"/>
</dbReference>
<dbReference type="EMBL" id="LT629748">
    <property type="protein sequence ID" value="SDS47551.1"/>
    <property type="molecule type" value="Genomic_DNA"/>
</dbReference>
<reference evidence="11" key="1">
    <citation type="submission" date="2016-10" db="EMBL/GenBank/DDBJ databases">
        <authorList>
            <person name="Varghese N."/>
            <person name="Submissions S."/>
        </authorList>
    </citation>
    <scope>NUCLEOTIDE SEQUENCE [LARGE SCALE GENOMIC DNA]</scope>
    <source>
        <strain evidence="11">2SM5</strain>
    </source>
</reference>
<dbReference type="InterPro" id="IPR020846">
    <property type="entry name" value="MFS_dom"/>
</dbReference>
<evidence type="ECO:0000313" key="11">
    <source>
        <dbReference type="Proteomes" id="UP000243426"/>
    </source>
</evidence>
<sequence length="405" mass="42617">MPQEASAPAVIERGTAAYRRASLALFLASLVIFGNLYAIHPLLPLISAEYQVSTLRASNAFTLSSLTLGLSLLLHGPLSDAFGRRAPLITGMTVTALLTLGMAFAGDFDTLLWLRVAQGVALGVLPATAIAYLGDSMNRQALIAAVGLYIGGNTLGGAGGRVLGGFIADHFGLQMVFLIIGASSLICALAVALLLPAASVFKPQPLSLGGSLRTFRSHLSNRALLPAYLVGGLGFMVFINLYTFITFRLSAEPWQLGAGSLGLLFLTYMAGTFSAGMSGRVGASRAPQGMVLGVLVFMVGCLITLSDQLWIIIAGLLLNSFGFFLTHSLANSWVNQHAAHGKASASSLYSVFYYLGAAGGIYYLAPFWKAAGWPAVIGGSLLMLLISLALIGYLYRGQQRRSQKA</sequence>
<evidence type="ECO:0000313" key="10">
    <source>
        <dbReference type="EMBL" id="SDS47551.1"/>
    </source>
</evidence>
<keyword evidence="11" id="KW-1185">Reference proteome</keyword>
<evidence type="ECO:0000256" key="4">
    <source>
        <dbReference type="ARBA" id="ARBA00022475"/>
    </source>
</evidence>
<feature type="transmembrane region" description="Helical" evidence="8">
    <location>
        <begin position="55"/>
        <end position="74"/>
    </location>
</feature>
<feature type="transmembrane region" description="Helical" evidence="8">
    <location>
        <begin position="141"/>
        <end position="163"/>
    </location>
</feature>
<keyword evidence="4" id="KW-1003">Cell membrane</keyword>
<keyword evidence="7 8" id="KW-0472">Membrane</keyword>
<dbReference type="InterPro" id="IPR036259">
    <property type="entry name" value="MFS_trans_sf"/>
</dbReference>
<feature type="domain" description="Major facilitator superfamily (MFS) profile" evidence="9">
    <location>
        <begin position="21"/>
        <end position="404"/>
    </location>
</feature>
<feature type="transmembrane region" description="Helical" evidence="8">
    <location>
        <begin position="112"/>
        <end position="134"/>
    </location>
</feature>
<feature type="transmembrane region" description="Helical" evidence="8">
    <location>
        <begin position="86"/>
        <end position="106"/>
    </location>
</feature>
<dbReference type="Pfam" id="PF07690">
    <property type="entry name" value="MFS_1"/>
    <property type="match status" value="1"/>
</dbReference>
<dbReference type="RefSeq" id="WP_090273193.1">
    <property type="nucleotide sequence ID" value="NZ_LT629748.1"/>
</dbReference>
<dbReference type="Proteomes" id="UP000243426">
    <property type="component" value="Chromosome I"/>
</dbReference>
<proteinExistence type="inferred from homology"/>
<feature type="transmembrane region" description="Helical" evidence="8">
    <location>
        <begin position="175"/>
        <end position="201"/>
    </location>
</feature>
<keyword evidence="3" id="KW-0813">Transport</keyword>
<evidence type="ECO:0000256" key="5">
    <source>
        <dbReference type="ARBA" id="ARBA00022692"/>
    </source>
</evidence>
<dbReference type="CDD" id="cd17324">
    <property type="entry name" value="MFS_NepI_like"/>
    <property type="match status" value="1"/>
</dbReference>
<feature type="transmembrane region" description="Helical" evidence="8">
    <location>
        <begin position="371"/>
        <end position="395"/>
    </location>
</feature>
<evidence type="ECO:0000256" key="6">
    <source>
        <dbReference type="ARBA" id="ARBA00022989"/>
    </source>
</evidence>
<dbReference type="GO" id="GO:0022857">
    <property type="term" value="F:transmembrane transporter activity"/>
    <property type="evidence" value="ECO:0007669"/>
    <property type="project" value="InterPro"/>
</dbReference>
<dbReference type="AlphaFoldDB" id="A0A1H1SHZ0"/>
<dbReference type="GO" id="GO:0005886">
    <property type="term" value="C:plasma membrane"/>
    <property type="evidence" value="ECO:0007669"/>
    <property type="project" value="UniProtKB-SubCell"/>
</dbReference>
<dbReference type="STRING" id="797277.SAMN05216198_2035"/>
<feature type="transmembrane region" description="Helical" evidence="8">
    <location>
        <begin position="21"/>
        <end position="43"/>
    </location>
</feature>
<evidence type="ECO:0000256" key="1">
    <source>
        <dbReference type="ARBA" id="ARBA00004651"/>
    </source>
</evidence>
<name>A0A1H1SHZ0_9GAMM</name>
<evidence type="ECO:0000256" key="3">
    <source>
        <dbReference type="ARBA" id="ARBA00022448"/>
    </source>
</evidence>
<protein>
    <submittedName>
        <fullName evidence="10">MFS transporter, YNFM family, putative membrane transport protein</fullName>
    </submittedName>
</protein>
<evidence type="ECO:0000256" key="7">
    <source>
        <dbReference type="ARBA" id="ARBA00023136"/>
    </source>
</evidence>
<comment type="similarity">
    <text evidence="2">Belongs to the major facilitator superfamily.</text>
</comment>
<dbReference type="PROSITE" id="PS50850">
    <property type="entry name" value="MFS"/>
    <property type="match status" value="1"/>
</dbReference>
<feature type="transmembrane region" description="Helical" evidence="8">
    <location>
        <begin position="289"/>
        <end position="305"/>
    </location>
</feature>
<accession>A0A1H1SHZ0</accession>
<gene>
    <name evidence="10" type="ORF">SAMN05216198_2035</name>
</gene>
<dbReference type="Gene3D" id="1.20.1250.20">
    <property type="entry name" value="MFS general substrate transporter like domains"/>
    <property type="match status" value="1"/>
</dbReference>
<feature type="transmembrane region" description="Helical" evidence="8">
    <location>
        <begin position="346"/>
        <end position="365"/>
    </location>
</feature>
<comment type="subcellular location">
    <subcellularLocation>
        <location evidence="1">Cell membrane</location>
        <topology evidence="1">Multi-pass membrane protein</topology>
    </subcellularLocation>
</comment>